<dbReference type="InterPro" id="IPR010982">
    <property type="entry name" value="Lambda_DNA-bd_dom_sf"/>
</dbReference>
<dbReference type="PANTHER" id="PTHR47691:SF3">
    <property type="entry name" value="HTH-TYPE TRANSCRIPTIONAL REGULATOR RV0890C-RELATED"/>
    <property type="match status" value="1"/>
</dbReference>
<keyword evidence="1" id="KW-0802">TPR repeat</keyword>
<protein>
    <submittedName>
        <fullName evidence="3">Tetratricopeptide repeat protein</fullName>
    </submittedName>
</protein>
<dbReference type="SMART" id="SM00028">
    <property type="entry name" value="TPR"/>
    <property type="match status" value="5"/>
</dbReference>
<dbReference type="GO" id="GO:0003677">
    <property type="term" value="F:DNA binding"/>
    <property type="evidence" value="ECO:0007669"/>
    <property type="project" value="InterPro"/>
</dbReference>
<dbReference type="RefSeq" id="WP_259624738.1">
    <property type="nucleotide sequence ID" value="NZ_JANYMP010000009.1"/>
</dbReference>
<dbReference type="Gene3D" id="1.25.40.10">
    <property type="entry name" value="Tetratricopeptide repeat domain"/>
    <property type="match status" value="2"/>
</dbReference>
<dbReference type="Gene3D" id="3.40.50.300">
    <property type="entry name" value="P-loop containing nucleotide triphosphate hydrolases"/>
    <property type="match status" value="1"/>
</dbReference>
<feature type="repeat" description="TPR" evidence="1">
    <location>
        <begin position="534"/>
        <end position="567"/>
    </location>
</feature>
<dbReference type="InterPro" id="IPR027417">
    <property type="entry name" value="P-loop_NTPase"/>
</dbReference>
<reference evidence="3" key="1">
    <citation type="submission" date="2022-08" db="EMBL/GenBank/DDBJ databases">
        <authorList>
            <person name="Tistechok S."/>
            <person name="Samborskyy M."/>
            <person name="Roman I."/>
        </authorList>
    </citation>
    <scope>NUCLEOTIDE SEQUENCE</scope>
    <source>
        <strain evidence="3">DSM 103496</strain>
    </source>
</reference>
<dbReference type="SUPFAM" id="SSF47413">
    <property type="entry name" value="lambda repressor-like DNA-binding domains"/>
    <property type="match status" value="1"/>
</dbReference>
<accession>A0A9X3A2M9</accession>
<dbReference type="InterPro" id="IPR011990">
    <property type="entry name" value="TPR-like_helical_dom_sf"/>
</dbReference>
<feature type="domain" description="HTH cro/C1-type" evidence="2">
    <location>
        <begin position="12"/>
        <end position="45"/>
    </location>
</feature>
<dbReference type="InterPro" id="IPR001387">
    <property type="entry name" value="Cro/C1-type_HTH"/>
</dbReference>
<name>A0A9X3A2M9_9PSEU</name>
<dbReference type="PRINTS" id="PR00364">
    <property type="entry name" value="DISEASERSIST"/>
</dbReference>
<dbReference type="SUPFAM" id="SSF48452">
    <property type="entry name" value="TPR-like"/>
    <property type="match status" value="1"/>
</dbReference>
<dbReference type="SMART" id="SM00530">
    <property type="entry name" value="HTH_XRE"/>
    <property type="match status" value="1"/>
</dbReference>
<dbReference type="Pfam" id="PF13424">
    <property type="entry name" value="TPR_12"/>
    <property type="match status" value="1"/>
</dbReference>
<gene>
    <name evidence="3" type="ORF">NZH93_20420</name>
</gene>
<sequence>MEERPVEFGGALRRLREESGLSQSALSARIHYSKGYLSKVETGKATGNREFAKACDDALTAGGVLAALVRERAERQETGDVVTAITGLPPTTPHFTGRSAELARIAAFVASEVGETACVLSGMAGAGKTALGLRASWDARESFPDGCLFLDLRGHALGTAMATAHDALDPLLRLLGVPGEQIPPHVDARANLYRSRLRGKRVLLFFDNVRSAAQVAPLLPAEPRCRVIITSRNRLNALDDAVHLPVDVLPEREAVVLFRAVGGDRARAAADDVVGRVVERCGRLPLAIRIAAARFRGSPLWTVEDFEQRLADETSRLDVLDDGERSVAAAFSLSCQALTDEQLRLFGLLALHPGRDVEIRTTAALADAGLAHTRNLVDHLGDAHLVAHDTPDHLAVHDLVREFARDRVLPGITADEQAAAVLRMLDHNLLLAESSDEFLAPHRFRPPFTPNDLPEVSEKFTDRESALTWIDVEWPNLVGLCHLAAARGLHRLCWQLAYILRDFFFLAKLWDPWIDTHLVAASSARAVGDSKALAMTLDNLGMAHVDRGDLEVAVGYFEEALELFRELEDEHGITDALSNLAWAALYLDDHQTALRGLREVMESYRGRGRTRSAAIALRGVALVETELGRYSEAVAHAEQARGEFEGLALHLDVVMSVNCAGWAHFQAGDHGAAVGCYGEAVELGERCGSRYEVARALTGLGNVREAAGRHGEAVELWAKADGVHGGLNPVMIGEARVRFGLSGFV</sequence>
<dbReference type="Gene3D" id="1.10.260.40">
    <property type="entry name" value="lambda repressor-like DNA-binding domains"/>
    <property type="match status" value="1"/>
</dbReference>
<dbReference type="InterPro" id="IPR019734">
    <property type="entry name" value="TPR_rpt"/>
</dbReference>
<dbReference type="PROSITE" id="PS50943">
    <property type="entry name" value="HTH_CROC1"/>
    <property type="match status" value="1"/>
</dbReference>
<organism evidence="3 4">
    <name type="scientific">Umezawaea endophytica</name>
    <dbReference type="NCBI Taxonomy" id="1654476"/>
    <lineage>
        <taxon>Bacteria</taxon>
        <taxon>Bacillati</taxon>
        <taxon>Actinomycetota</taxon>
        <taxon>Actinomycetes</taxon>
        <taxon>Pseudonocardiales</taxon>
        <taxon>Pseudonocardiaceae</taxon>
        <taxon>Umezawaea</taxon>
    </lineage>
</organism>
<comment type="caution">
    <text evidence="3">The sequence shown here is derived from an EMBL/GenBank/DDBJ whole genome shotgun (WGS) entry which is preliminary data.</text>
</comment>
<dbReference type="AlphaFoldDB" id="A0A9X3A2M9"/>
<evidence type="ECO:0000256" key="1">
    <source>
        <dbReference type="PROSITE-ProRule" id="PRU00339"/>
    </source>
</evidence>
<dbReference type="EMBL" id="JANYMP010000009">
    <property type="protein sequence ID" value="MCS7479233.1"/>
    <property type="molecule type" value="Genomic_DNA"/>
</dbReference>
<dbReference type="CDD" id="cd00093">
    <property type="entry name" value="HTH_XRE"/>
    <property type="match status" value="1"/>
</dbReference>
<proteinExistence type="predicted"/>
<dbReference type="Pfam" id="PF13432">
    <property type="entry name" value="TPR_16"/>
    <property type="match status" value="1"/>
</dbReference>
<dbReference type="GO" id="GO:0043531">
    <property type="term" value="F:ADP binding"/>
    <property type="evidence" value="ECO:0007669"/>
    <property type="project" value="InterPro"/>
</dbReference>
<dbReference type="Proteomes" id="UP001141259">
    <property type="component" value="Unassembled WGS sequence"/>
</dbReference>
<dbReference type="SUPFAM" id="SSF52540">
    <property type="entry name" value="P-loop containing nucleoside triphosphate hydrolases"/>
    <property type="match status" value="1"/>
</dbReference>
<evidence type="ECO:0000313" key="3">
    <source>
        <dbReference type="EMBL" id="MCS7479233.1"/>
    </source>
</evidence>
<evidence type="ECO:0000313" key="4">
    <source>
        <dbReference type="Proteomes" id="UP001141259"/>
    </source>
</evidence>
<dbReference type="PANTHER" id="PTHR47691">
    <property type="entry name" value="REGULATOR-RELATED"/>
    <property type="match status" value="1"/>
</dbReference>
<dbReference type="PROSITE" id="PS50005">
    <property type="entry name" value="TPR"/>
    <property type="match status" value="1"/>
</dbReference>
<dbReference type="Pfam" id="PF13560">
    <property type="entry name" value="HTH_31"/>
    <property type="match status" value="1"/>
</dbReference>
<evidence type="ECO:0000259" key="2">
    <source>
        <dbReference type="PROSITE" id="PS50943"/>
    </source>
</evidence>
<keyword evidence="4" id="KW-1185">Reference proteome</keyword>